<evidence type="ECO:0000313" key="3">
    <source>
        <dbReference type="Proteomes" id="UP001458946"/>
    </source>
</evidence>
<comment type="caution">
    <text evidence="2">The sequence shown here is derived from an EMBL/GenBank/DDBJ whole genome shotgun (WGS) entry which is preliminary data.</text>
</comment>
<dbReference type="Proteomes" id="UP001458946">
    <property type="component" value="Unassembled WGS sequence"/>
</dbReference>
<gene>
    <name evidence="2" type="ORF">Dxin01_02202</name>
</gene>
<protein>
    <recommendedName>
        <fullName evidence="4">DUF4198 domain-containing protein</fullName>
    </recommendedName>
</protein>
<sequence length="154" mass="16057">MRPFILAAALLLGSPLAAASAPMPLFPAFQVDRQVVKGPTVPFVVDVDLSRRQRPYAEGGPVVLLTVVQPSGQAFVLDSRPLSHGEKLHWEGKIPAQGTYVLRVVAGGKNSASYGPLHGPLKVVVTGDEKGNWGVSDGNCAPRVVGSCAGPAPK</sequence>
<evidence type="ECO:0008006" key="4">
    <source>
        <dbReference type="Google" id="ProtNLM"/>
    </source>
</evidence>
<feature type="signal peptide" evidence="1">
    <location>
        <begin position="1"/>
        <end position="19"/>
    </location>
</feature>
<keyword evidence="1" id="KW-0732">Signal</keyword>
<dbReference type="RefSeq" id="WP_353542424.1">
    <property type="nucleotide sequence ID" value="NZ_BAABRN010000023.1"/>
</dbReference>
<accession>A0ABP9VEF0</accession>
<dbReference type="EMBL" id="BAABRN010000023">
    <property type="protein sequence ID" value="GAA5502458.1"/>
    <property type="molecule type" value="Genomic_DNA"/>
</dbReference>
<feature type="chain" id="PRO_5046807450" description="DUF4198 domain-containing protein" evidence="1">
    <location>
        <begin position="20"/>
        <end position="154"/>
    </location>
</feature>
<evidence type="ECO:0000313" key="2">
    <source>
        <dbReference type="EMBL" id="GAA5502458.1"/>
    </source>
</evidence>
<organism evidence="2 3">
    <name type="scientific">Deinococcus xinjiangensis</name>
    <dbReference type="NCBI Taxonomy" id="457454"/>
    <lineage>
        <taxon>Bacteria</taxon>
        <taxon>Thermotogati</taxon>
        <taxon>Deinococcota</taxon>
        <taxon>Deinococci</taxon>
        <taxon>Deinococcales</taxon>
        <taxon>Deinococcaceae</taxon>
        <taxon>Deinococcus</taxon>
    </lineage>
</organism>
<name>A0ABP9VEF0_9DEIO</name>
<evidence type="ECO:0000256" key="1">
    <source>
        <dbReference type="SAM" id="SignalP"/>
    </source>
</evidence>
<reference evidence="2 3" key="1">
    <citation type="submission" date="2024-02" db="EMBL/GenBank/DDBJ databases">
        <title>Deinococcus xinjiangensis NBRC 107630.</title>
        <authorList>
            <person name="Ichikawa N."/>
            <person name="Katano-Makiyama Y."/>
            <person name="Hidaka K."/>
        </authorList>
    </citation>
    <scope>NUCLEOTIDE SEQUENCE [LARGE SCALE GENOMIC DNA]</scope>
    <source>
        <strain evidence="2 3">NBRC 107630</strain>
    </source>
</reference>
<keyword evidence="3" id="KW-1185">Reference proteome</keyword>
<proteinExistence type="predicted"/>